<dbReference type="Proteomes" id="UP000000486">
    <property type="component" value="Chromosome"/>
</dbReference>
<dbReference type="HOGENOM" id="CLU_050669_0_1_9"/>
<dbReference type="GO" id="GO:0045259">
    <property type="term" value="C:proton-transporting ATP synthase complex"/>
    <property type="evidence" value="ECO:0007669"/>
    <property type="project" value="UniProtKB-KW"/>
</dbReference>
<reference evidence="10 11" key="1">
    <citation type="journal article" date="2011" name="J. Bacteriol.">
        <title>Genome sequence of the nonpathogenic Listeria monocytogenes serovar 4a strain M7.</title>
        <authorList>
            <person name="Chen J."/>
            <person name="Xia Y."/>
            <person name="Cheng C."/>
            <person name="Fang C."/>
            <person name="Shan Y."/>
            <person name="Jin G."/>
            <person name="Fang W."/>
        </authorList>
    </citation>
    <scope>NUCLEOTIDE SEQUENCE [LARGE SCALE GENOMIC DNA]</scope>
    <source>
        <strain evidence="10 11">M7</strain>
    </source>
</reference>
<evidence type="ECO:0000256" key="3">
    <source>
        <dbReference type="ARBA" id="ARBA00007681"/>
    </source>
</evidence>
<evidence type="ECO:0000256" key="8">
    <source>
        <dbReference type="ARBA" id="ARBA00023196"/>
    </source>
</evidence>
<evidence type="ECO:0000256" key="9">
    <source>
        <dbReference type="ARBA" id="ARBA00023310"/>
    </source>
</evidence>
<evidence type="ECO:0000256" key="5">
    <source>
        <dbReference type="ARBA" id="ARBA00022781"/>
    </source>
</evidence>
<protein>
    <submittedName>
        <fullName evidence="10">F0F1-type ATP synthase, gamma subunit</fullName>
    </submittedName>
</protein>
<proteinExistence type="inferred from homology"/>
<keyword evidence="5" id="KW-0375">Hydrogen ion transport</keyword>
<gene>
    <name evidence="10" type="primary">atpG</name>
    <name evidence="10" type="ordered locus">LMM7_0126</name>
</gene>
<dbReference type="CDD" id="cd12151">
    <property type="entry name" value="F1-ATPase_gamma"/>
    <property type="match status" value="1"/>
</dbReference>
<dbReference type="SUPFAM" id="SSF52943">
    <property type="entry name" value="ATP synthase (F1-ATPase), gamma subunit"/>
    <property type="match status" value="1"/>
</dbReference>
<dbReference type="InterPro" id="IPR000131">
    <property type="entry name" value="ATP_synth_F1_gsu"/>
</dbReference>
<dbReference type="GO" id="GO:0046933">
    <property type="term" value="F:proton-transporting ATP synthase activity, rotational mechanism"/>
    <property type="evidence" value="ECO:0007669"/>
    <property type="project" value="InterPro"/>
</dbReference>
<dbReference type="RefSeq" id="WP_003735174.1">
    <property type="nucleotide sequence ID" value="NC_017537.1"/>
</dbReference>
<comment type="function">
    <text evidence="1">Produces ATP from ADP in the presence of a proton gradient across the membrane. The gamma chain is believed to be important in regulating ATPase activity and the flow of protons through the CF(0) complex.</text>
</comment>
<keyword evidence="8" id="KW-0139">CF(1)</keyword>
<evidence type="ECO:0000256" key="7">
    <source>
        <dbReference type="ARBA" id="ARBA00023136"/>
    </source>
</evidence>
<evidence type="ECO:0000256" key="2">
    <source>
        <dbReference type="ARBA" id="ARBA00004170"/>
    </source>
</evidence>
<dbReference type="PRINTS" id="PR00126">
    <property type="entry name" value="ATPASEGAMMA"/>
</dbReference>
<dbReference type="EMBL" id="CP002816">
    <property type="protein sequence ID" value="AEH91132.1"/>
    <property type="molecule type" value="Genomic_DNA"/>
</dbReference>
<comment type="similarity">
    <text evidence="3">Belongs to the ATPase gamma chain family.</text>
</comment>
<keyword evidence="9" id="KW-0066">ATP synthesis</keyword>
<dbReference type="KEGG" id="lmq:LMM7_0126"/>
<evidence type="ECO:0000256" key="6">
    <source>
        <dbReference type="ARBA" id="ARBA00023065"/>
    </source>
</evidence>
<evidence type="ECO:0000256" key="1">
    <source>
        <dbReference type="ARBA" id="ARBA00003456"/>
    </source>
</evidence>
<dbReference type="PANTHER" id="PTHR11693">
    <property type="entry name" value="ATP SYNTHASE GAMMA CHAIN"/>
    <property type="match status" value="1"/>
</dbReference>
<dbReference type="Pfam" id="PF00231">
    <property type="entry name" value="ATP-synt"/>
    <property type="match status" value="1"/>
</dbReference>
<comment type="subcellular location">
    <subcellularLocation>
        <location evidence="2">Membrane</location>
        <topology evidence="2">Peripheral membrane protein</topology>
    </subcellularLocation>
</comment>
<evidence type="ECO:0000313" key="10">
    <source>
        <dbReference type="EMBL" id="AEH91132.1"/>
    </source>
</evidence>
<keyword evidence="4" id="KW-0813">Transport</keyword>
<dbReference type="AlphaFoldDB" id="A0A0E0URU6"/>
<keyword evidence="6" id="KW-0406">Ion transport</keyword>
<dbReference type="Gene3D" id="1.10.287.80">
    <property type="entry name" value="ATP synthase, gamma subunit, helix hairpin domain"/>
    <property type="match status" value="1"/>
</dbReference>
<evidence type="ECO:0000256" key="4">
    <source>
        <dbReference type="ARBA" id="ARBA00022448"/>
    </source>
</evidence>
<keyword evidence="7" id="KW-0472">Membrane</keyword>
<dbReference type="PANTHER" id="PTHR11693:SF22">
    <property type="entry name" value="ATP SYNTHASE SUBUNIT GAMMA, MITOCHONDRIAL"/>
    <property type="match status" value="1"/>
</dbReference>
<dbReference type="PATRIC" id="fig|1030009.3.peg.122"/>
<name>A0A0E0URU6_LISMM</name>
<dbReference type="Gene3D" id="3.40.1380.10">
    <property type="match status" value="1"/>
</dbReference>
<evidence type="ECO:0000313" key="11">
    <source>
        <dbReference type="Proteomes" id="UP000000486"/>
    </source>
</evidence>
<accession>A0A0E0URU6</accession>
<sequence length="290" mass="33154">MSSIDQARKKIKALNSTYKIVHVTELATLGKLSGLREKAEAAVSYYETILKSLRWVRKTMYAGNNIQVSEEKNITALAITSERGLCGAYNSEVFVEIDKLIESLGDQVNINWIVVGEQGHRYLTNLGQNISTYLQFSLENIDLETTTEVTADFIDQINNQEMDALYVIFTKYFNAVQSEAMCEKIYPDIPEESDAESIEVDYVLDFETDDEQVEQLLLENYLCGLLYSMFRYSVASEYCMRRIAMKQAKDNIHKQHEEAVFDARKKALQQKTGELLDIISGAQTIRKEEE</sequence>
<organism evidence="10 11">
    <name type="scientific">Listeria monocytogenes serotype 4a (strain M7)</name>
    <dbReference type="NCBI Taxonomy" id="1030009"/>
    <lineage>
        <taxon>Bacteria</taxon>
        <taxon>Bacillati</taxon>
        <taxon>Bacillota</taxon>
        <taxon>Bacilli</taxon>
        <taxon>Bacillales</taxon>
        <taxon>Listeriaceae</taxon>
        <taxon>Listeria</taxon>
    </lineage>
</organism>
<dbReference type="InterPro" id="IPR035968">
    <property type="entry name" value="ATP_synth_F1_ATPase_gsu"/>
</dbReference>